<reference evidence="8 9" key="1">
    <citation type="submission" date="2019-01" db="EMBL/GenBank/DDBJ databases">
        <authorList>
            <person name="Sayadi A."/>
        </authorList>
    </citation>
    <scope>NUCLEOTIDE SEQUENCE [LARGE SCALE GENOMIC DNA]</scope>
</reference>
<dbReference type="Gene3D" id="3.30.160.60">
    <property type="entry name" value="Classic Zinc Finger"/>
    <property type="match status" value="6"/>
</dbReference>
<evidence type="ECO:0000256" key="5">
    <source>
        <dbReference type="PROSITE-ProRule" id="PRU00042"/>
    </source>
</evidence>
<name>A0A653C292_CALMS</name>
<feature type="domain" description="C2H2-type" evidence="7">
    <location>
        <begin position="494"/>
        <end position="521"/>
    </location>
</feature>
<dbReference type="GO" id="GO:0008270">
    <property type="term" value="F:zinc ion binding"/>
    <property type="evidence" value="ECO:0007669"/>
    <property type="project" value="UniProtKB-KW"/>
</dbReference>
<dbReference type="PANTHER" id="PTHR24379:SF121">
    <property type="entry name" value="C2H2-TYPE DOMAIN-CONTAINING PROTEIN"/>
    <property type="match status" value="1"/>
</dbReference>
<evidence type="ECO:0000259" key="7">
    <source>
        <dbReference type="PROSITE" id="PS50157"/>
    </source>
</evidence>
<evidence type="ECO:0000256" key="1">
    <source>
        <dbReference type="ARBA" id="ARBA00022723"/>
    </source>
</evidence>
<protein>
    <recommendedName>
        <fullName evidence="7">C2H2-type domain-containing protein</fullName>
    </recommendedName>
</protein>
<evidence type="ECO:0000313" key="9">
    <source>
        <dbReference type="Proteomes" id="UP000410492"/>
    </source>
</evidence>
<keyword evidence="1" id="KW-0479">Metal-binding</keyword>
<feature type="domain" description="C2H2-type" evidence="7">
    <location>
        <begin position="523"/>
        <end position="552"/>
    </location>
</feature>
<organism evidence="8 9">
    <name type="scientific">Callosobruchus maculatus</name>
    <name type="common">Southern cowpea weevil</name>
    <name type="synonym">Pulse bruchid</name>
    <dbReference type="NCBI Taxonomy" id="64391"/>
    <lineage>
        <taxon>Eukaryota</taxon>
        <taxon>Metazoa</taxon>
        <taxon>Ecdysozoa</taxon>
        <taxon>Arthropoda</taxon>
        <taxon>Hexapoda</taxon>
        <taxon>Insecta</taxon>
        <taxon>Pterygota</taxon>
        <taxon>Neoptera</taxon>
        <taxon>Endopterygota</taxon>
        <taxon>Coleoptera</taxon>
        <taxon>Polyphaga</taxon>
        <taxon>Cucujiformia</taxon>
        <taxon>Chrysomeloidea</taxon>
        <taxon>Chrysomelidae</taxon>
        <taxon>Bruchinae</taxon>
        <taxon>Bruchini</taxon>
        <taxon>Callosobruchus</taxon>
    </lineage>
</organism>
<evidence type="ECO:0000256" key="4">
    <source>
        <dbReference type="ARBA" id="ARBA00022833"/>
    </source>
</evidence>
<dbReference type="PROSITE" id="PS00028">
    <property type="entry name" value="ZINC_FINGER_C2H2_1"/>
    <property type="match status" value="6"/>
</dbReference>
<feature type="domain" description="C2H2-type" evidence="7">
    <location>
        <begin position="588"/>
        <end position="613"/>
    </location>
</feature>
<gene>
    <name evidence="8" type="ORF">CALMAC_LOCUS5631</name>
</gene>
<dbReference type="SUPFAM" id="SSF57667">
    <property type="entry name" value="beta-beta-alpha zinc fingers"/>
    <property type="match status" value="2"/>
</dbReference>
<evidence type="ECO:0000256" key="2">
    <source>
        <dbReference type="ARBA" id="ARBA00022737"/>
    </source>
</evidence>
<keyword evidence="9" id="KW-1185">Reference proteome</keyword>
<dbReference type="OrthoDB" id="3561125at2759"/>
<dbReference type="PANTHER" id="PTHR24379">
    <property type="entry name" value="KRAB AND ZINC FINGER DOMAIN-CONTAINING"/>
    <property type="match status" value="1"/>
</dbReference>
<sequence length="720" mass="83121">MSNVKCETSRKCAEQLVIKDKHVGNSNAIPGRLLNRIKIENSEVHWDECSVDNRRTVETRIRNELKVNTDGEELKVSDNIEKVFIKNEVNQNTEEVSGIDLNSIKSEPSDDDWDECDAGDKSTLNTKVDELEMGMYCEIKEERIINNEMEDNTGGISGMLLTRIINEYNDVPEYPTSENLNIHPSEIKSEIDLGSEEFNGKEMTEQWTINNETLEKTTEIASDSVRNSQFQRRHNEINDLLKKHEKKPGCSLMPTFKLHNCVHCSVKLRSKTALHKHVKEKHSNSVVPASSKLYRCKKCIYITRTKDSYYQHLLKHAKTTGLLKSTTCIHCNAKFRTELSLDDHVVRKHPDFTKSVTRKLHVCTNCPYQTIIKSNFEKHVSTHSKTTASYFAKCVYCNAMFKNKISLDDHVVKNHPNLIMSVTRTVYECTECDYKTVNKSILDRHMSTHFKTVSDLERISCMHCNSTFKFRISLDDHVVRKHPQFIKSVTRKLHKCSECSYKTTIKSNLGKHVAIHLGNGSSHRCKYSKCNETFKSKEALEEHVKKHSCENTSSTSKLHECTQCDFKTVVRSDFNKHESEHIGTASRYKCTYIECNAIFKSKDSLDDHVVKKHPYSISSVARKIYECTECNYKTTLKHKLGKHMLEHPESSSSYELSTCTHCNTVFKNKKALEDHVIREHPNFTESLGRKIYHCTECSFKTVFKYKFDRHMLEHPERGSS</sequence>
<feature type="region of interest" description="Disordered" evidence="6">
    <location>
        <begin position="99"/>
        <end position="121"/>
    </location>
</feature>
<evidence type="ECO:0000256" key="3">
    <source>
        <dbReference type="ARBA" id="ARBA00022771"/>
    </source>
</evidence>
<dbReference type="InterPro" id="IPR036236">
    <property type="entry name" value="Znf_C2H2_sf"/>
</dbReference>
<dbReference type="SMART" id="SM00355">
    <property type="entry name" value="ZnF_C2H2"/>
    <property type="match status" value="14"/>
</dbReference>
<dbReference type="Proteomes" id="UP000410492">
    <property type="component" value="Unassembled WGS sequence"/>
</dbReference>
<keyword evidence="3 5" id="KW-0863">Zinc-finger</keyword>
<proteinExistence type="predicted"/>
<dbReference type="AlphaFoldDB" id="A0A653C292"/>
<dbReference type="PROSITE" id="PS50157">
    <property type="entry name" value="ZINC_FINGER_C2H2_2"/>
    <property type="match status" value="4"/>
</dbReference>
<keyword evidence="4" id="KW-0862">Zinc</keyword>
<dbReference type="Pfam" id="PF13909">
    <property type="entry name" value="zf-H2C2_5"/>
    <property type="match status" value="1"/>
</dbReference>
<evidence type="ECO:0000256" key="6">
    <source>
        <dbReference type="SAM" id="MobiDB-lite"/>
    </source>
</evidence>
<evidence type="ECO:0000313" key="8">
    <source>
        <dbReference type="EMBL" id="VEN41990.1"/>
    </source>
</evidence>
<accession>A0A653C292</accession>
<feature type="domain" description="C2H2-type" evidence="7">
    <location>
        <begin position="427"/>
        <end position="449"/>
    </location>
</feature>
<keyword evidence="2" id="KW-0677">Repeat</keyword>
<dbReference type="Pfam" id="PF00096">
    <property type="entry name" value="zf-C2H2"/>
    <property type="match status" value="2"/>
</dbReference>
<dbReference type="InterPro" id="IPR013087">
    <property type="entry name" value="Znf_C2H2_type"/>
</dbReference>
<dbReference type="EMBL" id="CAACVG010006822">
    <property type="protein sequence ID" value="VEN41990.1"/>
    <property type="molecule type" value="Genomic_DNA"/>
</dbReference>